<organism evidence="1 2">
    <name type="scientific">Cellulomonas triticagri</name>
    <dbReference type="NCBI Taxonomy" id="2483352"/>
    <lineage>
        <taxon>Bacteria</taxon>
        <taxon>Bacillati</taxon>
        <taxon>Actinomycetota</taxon>
        <taxon>Actinomycetes</taxon>
        <taxon>Micrococcales</taxon>
        <taxon>Cellulomonadaceae</taxon>
        <taxon>Cellulomonas</taxon>
    </lineage>
</organism>
<reference evidence="1 2" key="1">
    <citation type="submission" date="2018-10" db="EMBL/GenBank/DDBJ databases">
        <title>Isolation, diversity and antifungal activity of actinobacteria from wheat.</title>
        <authorList>
            <person name="Han C."/>
        </authorList>
    </citation>
    <scope>NUCLEOTIDE SEQUENCE [LARGE SCALE GENOMIC DNA]</scope>
    <source>
        <strain evidence="1 2">NEAU-YY56</strain>
    </source>
</reference>
<evidence type="ECO:0000313" key="2">
    <source>
        <dbReference type="Proteomes" id="UP000269289"/>
    </source>
</evidence>
<proteinExistence type="predicted"/>
<evidence type="ECO:0000313" key="1">
    <source>
        <dbReference type="EMBL" id="RMI13525.1"/>
    </source>
</evidence>
<sequence>MSARDCRPDPRTLLIRRDDLDPVAWQVLLRDGHLVPLRDGVALPAGVVADPVTRAVALAPLVPPGCVVTRESAAWVHLGASPTAPPDGPVHVAAPRGTRAPRPRPGRVVTEADLSPHDAPPLGGVRVTSPRRTARDLLLLAPAATARTLVPRLRDVGLDLDLLHADVASAAGRRGVREATLLLSEITGRPTLAAA</sequence>
<dbReference type="EMBL" id="RFFI01000014">
    <property type="protein sequence ID" value="RMI13525.1"/>
    <property type="molecule type" value="Genomic_DNA"/>
</dbReference>
<dbReference type="Proteomes" id="UP000269289">
    <property type="component" value="Unassembled WGS sequence"/>
</dbReference>
<evidence type="ECO:0008006" key="3">
    <source>
        <dbReference type="Google" id="ProtNLM"/>
    </source>
</evidence>
<name>A0A3M2JS17_9CELL</name>
<comment type="caution">
    <text evidence="1">The sequence shown here is derived from an EMBL/GenBank/DDBJ whole genome shotgun (WGS) entry which is preliminary data.</text>
</comment>
<dbReference type="AlphaFoldDB" id="A0A3M2JS17"/>
<protein>
    <recommendedName>
        <fullName evidence="3">AbiEi antitoxin C-terminal domain-containing protein</fullName>
    </recommendedName>
</protein>
<keyword evidence="2" id="KW-1185">Reference proteome</keyword>
<dbReference type="RefSeq" id="WP_122148209.1">
    <property type="nucleotide sequence ID" value="NZ_RFFI01000014.1"/>
</dbReference>
<dbReference type="OrthoDB" id="3254844at2"/>
<accession>A0A3M2JS17</accession>
<gene>
    <name evidence="1" type="ORF">EBM89_04240</name>
</gene>